<dbReference type="Gene3D" id="3.90.75.20">
    <property type="match status" value="1"/>
</dbReference>
<dbReference type="RefSeq" id="WP_167163404.1">
    <property type="nucleotide sequence ID" value="NZ_JAANOW010000003.1"/>
</dbReference>
<sequence length="150" mass="17073">MSKEIPERVGQRAFDRWTLGENGCHISTYSVQSRGYAQIGWRDEKGNHGTTAHRAAWVHVHGQVADGFDVDHCNPEHCDKRCVNVDHLRLLTVAQNRRQEGRGFPLGFCKRGHPNSGRVQNHRGAWICPTCKRDQTRESYLRCQARKAAA</sequence>
<reference evidence="2 3" key="1">
    <citation type="submission" date="2020-03" db="EMBL/GenBank/DDBJ databases">
        <title>Sequencing the genomes of 1000 actinobacteria strains.</title>
        <authorList>
            <person name="Klenk H.-P."/>
        </authorList>
    </citation>
    <scope>NUCLEOTIDE SEQUENCE [LARGE SCALE GENOMIC DNA]</scope>
    <source>
        <strain evidence="2 3">DSM 44556</strain>
    </source>
</reference>
<feature type="domain" description="HNH nuclease" evidence="1">
    <location>
        <begin position="52"/>
        <end position="98"/>
    </location>
</feature>
<gene>
    <name evidence="2" type="ORF">FHU31_005055</name>
</gene>
<dbReference type="InterPro" id="IPR044925">
    <property type="entry name" value="His-Me_finger_sf"/>
</dbReference>
<dbReference type="InterPro" id="IPR003615">
    <property type="entry name" value="HNH_nuc"/>
</dbReference>
<evidence type="ECO:0000313" key="2">
    <source>
        <dbReference type="EMBL" id="NIH98049.1"/>
    </source>
</evidence>
<dbReference type="SUPFAM" id="SSF54060">
    <property type="entry name" value="His-Me finger endonucleases"/>
    <property type="match status" value="1"/>
</dbReference>
<dbReference type="EMBL" id="JAANOW010000003">
    <property type="protein sequence ID" value="NIH98049.1"/>
    <property type="molecule type" value="Genomic_DNA"/>
</dbReference>
<keyword evidence="3" id="KW-1185">Reference proteome</keyword>
<dbReference type="Pfam" id="PF13392">
    <property type="entry name" value="HNH_3"/>
    <property type="match status" value="1"/>
</dbReference>
<accession>A0A7X5U414</accession>
<evidence type="ECO:0000313" key="3">
    <source>
        <dbReference type="Proteomes" id="UP000547444"/>
    </source>
</evidence>
<organism evidence="2 3">
    <name type="scientific">Mycolicibacterium fluoranthenivorans</name>
    <dbReference type="NCBI Taxonomy" id="258505"/>
    <lineage>
        <taxon>Bacteria</taxon>
        <taxon>Bacillati</taxon>
        <taxon>Actinomycetota</taxon>
        <taxon>Actinomycetes</taxon>
        <taxon>Mycobacteriales</taxon>
        <taxon>Mycobacteriaceae</taxon>
        <taxon>Mycolicibacterium</taxon>
    </lineage>
</organism>
<name>A0A7X5U414_9MYCO</name>
<proteinExistence type="predicted"/>
<protein>
    <recommendedName>
        <fullName evidence="1">HNH nuclease domain-containing protein</fullName>
    </recommendedName>
</protein>
<evidence type="ECO:0000259" key="1">
    <source>
        <dbReference type="Pfam" id="PF13392"/>
    </source>
</evidence>
<dbReference type="AlphaFoldDB" id="A0A7X5U414"/>
<dbReference type="Proteomes" id="UP000547444">
    <property type="component" value="Unassembled WGS sequence"/>
</dbReference>
<comment type="caution">
    <text evidence="2">The sequence shown here is derived from an EMBL/GenBank/DDBJ whole genome shotgun (WGS) entry which is preliminary data.</text>
</comment>